<accession>A0A9E3LUN8</accession>
<evidence type="ECO:0000256" key="1">
    <source>
        <dbReference type="SAM" id="Phobius"/>
    </source>
</evidence>
<evidence type="ECO:0000313" key="3">
    <source>
        <dbReference type="Proteomes" id="UP000813215"/>
    </source>
</evidence>
<proteinExistence type="predicted"/>
<comment type="caution">
    <text evidence="2">The sequence shown here is derived from an EMBL/GenBank/DDBJ whole genome shotgun (WGS) entry which is preliminary data.</text>
</comment>
<name>A0A9E3LUN8_9NOST</name>
<sequence>MRSPLFKPWVGWMGLATVPFWILGQTELFATVISQTPMFETTPIGFMMWELWLIVIGIFTITRNEQTPTLDN</sequence>
<keyword evidence="1" id="KW-0812">Transmembrane</keyword>
<feature type="transmembrane region" description="Helical" evidence="1">
    <location>
        <begin position="12"/>
        <end position="32"/>
    </location>
</feature>
<gene>
    <name evidence="2" type="ORF">KME28_19390</name>
</gene>
<reference evidence="2" key="2">
    <citation type="journal article" date="2022" name="Microbiol. Resour. Announc.">
        <title>Metagenome Sequencing to Explore Phylogenomics of Terrestrial Cyanobacteria.</title>
        <authorList>
            <person name="Ward R.D."/>
            <person name="Stajich J.E."/>
            <person name="Johansen J.R."/>
            <person name="Huntemann M."/>
            <person name="Clum A."/>
            <person name="Foster B."/>
            <person name="Foster B."/>
            <person name="Roux S."/>
            <person name="Palaniappan K."/>
            <person name="Varghese N."/>
            <person name="Mukherjee S."/>
            <person name="Reddy T.B.K."/>
            <person name="Daum C."/>
            <person name="Copeland A."/>
            <person name="Chen I.A."/>
            <person name="Ivanova N.N."/>
            <person name="Kyrpides N.C."/>
            <person name="Shapiro N."/>
            <person name="Eloe-Fadrosh E.A."/>
            <person name="Pietrasiak N."/>
        </authorList>
    </citation>
    <scope>NUCLEOTIDE SEQUENCE</scope>
    <source>
        <strain evidence="2">HA4357-MV3</strain>
    </source>
</reference>
<reference evidence="2" key="1">
    <citation type="submission" date="2021-05" db="EMBL/GenBank/DDBJ databases">
        <authorList>
            <person name="Pietrasiak N."/>
            <person name="Ward R."/>
            <person name="Stajich J.E."/>
            <person name="Kurbessoian T."/>
        </authorList>
    </citation>
    <scope>NUCLEOTIDE SEQUENCE</scope>
    <source>
        <strain evidence="2">HA4357-MV3</strain>
    </source>
</reference>
<feature type="transmembrane region" description="Helical" evidence="1">
    <location>
        <begin position="44"/>
        <end position="62"/>
    </location>
</feature>
<dbReference type="EMBL" id="JAHHHW010000114">
    <property type="protein sequence ID" value="MBW4433813.1"/>
    <property type="molecule type" value="Genomic_DNA"/>
</dbReference>
<protein>
    <submittedName>
        <fullName evidence="2">Uncharacterized protein</fullName>
    </submittedName>
</protein>
<organism evidence="2 3">
    <name type="scientific">Pelatocladus maniniholoensis HA4357-MV3</name>
    <dbReference type="NCBI Taxonomy" id="1117104"/>
    <lineage>
        <taxon>Bacteria</taxon>
        <taxon>Bacillati</taxon>
        <taxon>Cyanobacteriota</taxon>
        <taxon>Cyanophyceae</taxon>
        <taxon>Nostocales</taxon>
        <taxon>Nostocaceae</taxon>
        <taxon>Pelatocladus</taxon>
    </lineage>
</organism>
<dbReference type="AlphaFoldDB" id="A0A9E3LUN8"/>
<dbReference type="Proteomes" id="UP000813215">
    <property type="component" value="Unassembled WGS sequence"/>
</dbReference>
<evidence type="ECO:0000313" key="2">
    <source>
        <dbReference type="EMBL" id="MBW4433813.1"/>
    </source>
</evidence>
<keyword evidence="1" id="KW-1133">Transmembrane helix</keyword>
<keyword evidence="1" id="KW-0472">Membrane</keyword>